<reference evidence="3 4" key="1">
    <citation type="submission" date="2016-11" db="EMBL/GenBank/DDBJ databases">
        <authorList>
            <person name="Jaros S."/>
            <person name="Januszkiewicz K."/>
            <person name="Wedrychowicz H."/>
        </authorList>
    </citation>
    <scope>NUCLEOTIDE SEQUENCE [LARGE SCALE GENOMIC DNA]</scope>
    <source>
        <strain evidence="3 4">DSM 17918</strain>
    </source>
</reference>
<dbReference type="Pfam" id="PF20736">
    <property type="entry name" value="Glyco_hydro127M"/>
    <property type="match status" value="1"/>
</dbReference>
<keyword evidence="4" id="KW-1185">Reference proteome</keyword>
<dbReference type="Proteomes" id="UP000184088">
    <property type="component" value="Unassembled WGS sequence"/>
</dbReference>
<dbReference type="InterPro" id="IPR049046">
    <property type="entry name" value="Beta-AFase-like_GH127_middle"/>
</dbReference>
<feature type="domain" description="Non-reducing end beta-L-arabinofuranosidase-like GH127 catalytic" evidence="1">
    <location>
        <begin position="70"/>
        <end position="385"/>
    </location>
</feature>
<protein>
    <submittedName>
        <fullName evidence="3">DUF1680 family protein</fullName>
    </submittedName>
</protein>
<dbReference type="PANTHER" id="PTHR31151">
    <property type="entry name" value="PROLINE-TRNA LIGASE (DUF1680)"/>
    <property type="match status" value="1"/>
</dbReference>
<evidence type="ECO:0000259" key="1">
    <source>
        <dbReference type="Pfam" id="PF07944"/>
    </source>
</evidence>
<accession>A0A1M4ZZA8</accession>
<name>A0A1M4ZZA8_9THEO</name>
<gene>
    <name evidence="3" type="ORF">SAMN02746089_01526</name>
</gene>
<dbReference type="OrthoDB" id="9757939at2"/>
<dbReference type="PANTHER" id="PTHR31151:SF0">
    <property type="entry name" value="PROLINE-TRNA LIGASE (DUF1680)"/>
    <property type="match status" value="1"/>
</dbReference>
<dbReference type="AlphaFoldDB" id="A0A1M4ZZA8"/>
<dbReference type="InterPro" id="IPR008928">
    <property type="entry name" value="6-hairpin_glycosidase_sf"/>
</dbReference>
<proteinExistence type="predicted"/>
<dbReference type="GO" id="GO:0005975">
    <property type="term" value="P:carbohydrate metabolic process"/>
    <property type="evidence" value="ECO:0007669"/>
    <property type="project" value="InterPro"/>
</dbReference>
<dbReference type="SUPFAM" id="SSF48208">
    <property type="entry name" value="Six-hairpin glycosidases"/>
    <property type="match status" value="1"/>
</dbReference>
<feature type="domain" description="Non-reducing end beta-L-arabinofuranosidase-like GH127 middle" evidence="2">
    <location>
        <begin position="399"/>
        <end position="492"/>
    </location>
</feature>
<dbReference type="InterPro" id="IPR012878">
    <property type="entry name" value="Beta-AFase-like_GH127_cat"/>
</dbReference>
<sequence length="630" mass="72754">MIKTLHTPLPLGAIKPKGWLYNQLQIQANGLTGHLDEIWDSVGSYSAWLGGTGENWERGPYYCDGLIPLAYLLNDERLIEKAKKWVEWTLNSQKENGFFGPENNDDWWPRMIMLKALIQYYEATADSRVLEFMTKYFAYQKSHIKERPLKDWAQARGGENIFAIYWLYNKTGDRELLDLAEIIFDQTLNWTDFFNDFPFVRPIRYYYEWEYVIKRPHDELVRLMNYHYNHVVNVAMAIKEPALRYLYTNNPIHKEAVVNAIENLMKYHGVANGMFTGDEHLSGRNPSQETELCAVVEYMFSLQVLLSIFESTMFSDILEKVAYNALPAAFTKDMWGHQYDQQANQVLVTKAKRNWYNNGDESNLFGLEPNFGCCTANMHQGWPKFVNSLWMLADNGVVALTYAPCSVNTKVGNGINIVIDEQTDYPFDESITFTVHCDKSVCFPLKLRIPGWCYKAEVMVNGGLFATPHAGTFAIVKREWSDGDQIILRLPMDIRISRWYNNSVAVERGPLVFSLRIGERWSKLRGTGPYADWEVYPTTPWNYALLLDVQSPSRSFTIEKHDVTYQPYDSSNPPIILKCKGKRVKEWQLQSNSAGELPMSPVTSDEPEEDIELIPYGAAKLRITQFPYQN</sequence>
<dbReference type="STRING" id="1121256.SAMN02746089_01526"/>
<evidence type="ECO:0000313" key="4">
    <source>
        <dbReference type="Proteomes" id="UP000184088"/>
    </source>
</evidence>
<dbReference type="EMBL" id="FQVH01000015">
    <property type="protein sequence ID" value="SHF23301.1"/>
    <property type="molecule type" value="Genomic_DNA"/>
</dbReference>
<evidence type="ECO:0000259" key="2">
    <source>
        <dbReference type="Pfam" id="PF20736"/>
    </source>
</evidence>
<organism evidence="3 4">
    <name type="scientific">Caldanaerobius fijiensis DSM 17918</name>
    <dbReference type="NCBI Taxonomy" id="1121256"/>
    <lineage>
        <taxon>Bacteria</taxon>
        <taxon>Bacillati</taxon>
        <taxon>Bacillota</taxon>
        <taxon>Clostridia</taxon>
        <taxon>Thermoanaerobacterales</taxon>
        <taxon>Thermoanaerobacteraceae</taxon>
        <taxon>Caldanaerobius</taxon>
    </lineage>
</organism>
<dbReference type="RefSeq" id="WP_073343545.1">
    <property type="nucleotide sequence ID" value="NZ_FQVH01000015.1"/>
</dbReference>
<evidence type="ECO:0000313" key="3">
    <source>
        <dbReference type="EMBL" id="SHF23301.1"/>
    </source>
</evidence>
<dbReference type="Pfam" id="PF07944">
    <property type="entry name" value="Beta-AFase-like_GH127_cat"/>
    <property type="match status" value="1"/>
</dbReference>